<dbReference type="GO" id="GO:0047286">
    <property type="term" value="F:NAD+-diphthamide ADP-ribosyltransferase activity"/>
    <property type="evidence" value="ECO:0007669"/>
    <property type="project" value="InterPro"/>
</dbReference>
<dbReference type="OrthoDB" id="5170214at2"/>
<dbReference type="Gene3D" id="3.90.175.10">
    <property type="entry name" value="Diphtheria Toxin, domain 1"/>
    <property type="match status" value="1"/>
</dbReference>
<feature type="compositionally biased region" description="Low complexity" evidence="1">
    <location>
        <begin position="493"/>
        <end position="511"/>
    </location>
</feature>
<evidence type="ECO:0000256" key="1">
    <source>
        <dbReference type="SAM" id="MobiDB-lite"/>
    </source>
</evidence>
<reference evidence="3 4" key="1">
    <citation type="submission" date="2019-04" db="EMBL/GenBank/DDBJ databases">
        <title>Streptomyces piniterrae sp. nov., a heliquinomycin-producing actinomycete isolated from rhizosphere soil of Pinus yunnanensis.</title>
        <authorList>
            <person name="Zhuang X."/>
            <person name="Zhao J."/>
        </authorList>
    </citation>
    <scope>NUCLEOTIDE SEQUENCE [LARGE SCALE GENOMIC DNA]</scope>
    <source>
        <strain evidence="4">jys28</strain>
    </source>
</reference>
<dbReference type="AlphaFoldDB" id="A0A4U0NVY7"/>
<dbReference type="Pfam" id="PF02763">
    <property type="entry name" value="Diphtheria_C"/>
    <property type="match status" value="1"/>
</dbReference>
<dbReference type="EMBL" id="SUMB01000001">
    <property type="protein sequence ID" value="TJZ58907.1"/>
    <property type="molecule type" value="Genomic_DNA"/>
</dbReference>
<protein>
    <recommendedName>
        <fullName evidence="2">Diphtheria toxin catalytic domain-containing protein</fullName>
    </recommendedName>
</protein>
<evidence type="ECO:0000313" key="3">
    <source>
        <dbReference type="EMBL" id="TJZ58907.1"/>
    </source>
</evidence>
<evidence type="ECO:0000259" key="2">
    <source>
        <dbReference type="Pfam" id="PF02763"/>
    </source>
</evidence>
<feature type="region of interest" description="Disordered" evidence="1">
    <location>
        <begin position="257"/>
        <end position="277"/>
    </location>
</feature>
<dbReference type="PRINTS" id="PR00769">
    <property type="entry name" value="DPTHRIATOXIN"/>
</dbReference>
<feature type="compositionally biased region" description="Basic and acidic residues" evidence="1">
    <location>
        <begin position="512"/>
        <end position="523"/>
    </location>
</feature>
<feature type="compositionally biased region" description="Basic and acidic residues" evidence="1">
    <location>
        <begin position="262"/>
        <end position="277"/>
    </location>
</feature>
<dbReference type="GO" id="GO:0005615">
    <property type="term" value="C:extracellular space"/>
    <property type="evidence" value="ECO:0007669"/>
    <property type="project" value="InterPro"/>
</dbReference>
<accession>A0A4U0NVY7</accession>
<dbReference type="InterPro" id="IPR036801">
    <property type="entry name" value="Diphtheria_tox_transloc_sf"/>
</dbReference>
<gene>
    <name evidence="3" type="ORF">FCH28_01760</name>
</gene>
<sequence length="538" mass="57309">MSPARRDIGLTRSLSSVGIRRQLRRCCASSPGLFRSNTRNPFRPRPIATFTSSVHEYLNRRRNMRHARKRISTKKAISAVALAGVVSAAFAQLGHAGTTDTEVAIKREKVTDLTAYHGVKPGDVEKVLKKIQRPDNGTAGNDNADWKAFYLAETPQHAAEYVNGEPDPKTYKVKAGEVVQVKLNGEVELATVSGSADSPEVVQQLKKEFHIPEGRPLMDALGEQNVVLKIKDGTTEKGVERFEIIVPWSIAEKHATATRHAHFPDPRGSDKAEEFSRMSPEDAAKYVGECLSGGSRTKRAAAASVCELAKDKARDILSEAGNEVSLPQRDSDGLSKQEITATAEATRSKLGTGVHGAVSAAMVADWAHDVARTFADPKATKLDKAAAVTAIAPVIGQAVNIADGIQHHDKKTIVVNSLVLAAVVAAQAVPAVGEVVDAAIVADFVVEKLVGWFTPTAKPGPEHVAPPSDLVETPQLDKDPWMSDPADTSYSKGATAAPQPSASSGSAGAGQESKKKDTGKTDDEAAIPDVQETPIPNF</sequence>
<dbReference type="Proteomes" id="UP000308697">
    <property type="component" value="Unassembled WGS sequence"/>
</dbReference>
<proteinExistence type="predicted"/>
<dbReference type="SUPFAM" id="SSF56399">
    <property type="entry name" value="ADP-ribosylation"/>
    <property type="match status" value="1"/>
</dbReference>
<dbReference type="InterPro" id="IPR000512">
    <property type="entry name" value="Diphtheria_toxin"/>
</dbReference>
<organism evidence="3 4">
    <name type="scientific">Streptomyces piniterrae</name>
    <dbReference type="NCBI Taxonomy" id="2571125"/>
    <lineage>
        <taxon>Bacteria</taxon>
        <taxon>Bacillati</taxon>
        <taxon>Actinomycetota</taxon>
        <taxon>Actinomycetes</taxon>
        <taxon>Kitasatosporales</taxon>
        <taxon>Streptomycetaceae</taxon>
        <taxon>Streptomyces</taxon>
    </lineage>
</organism>
<dbReference type="Gene3D" id="1.10.490.40">
    <property type="entry name" value="Diphtheria toxin, translocation domain"/>
    <property type="match status" value="1"/>
</dbReference>
<name>A0A4U0NVY7_9ACTN</name>
<dbReference type="GO" id="GO:0090729">
    <property type="term" value="F:toxin activity"/>
    <property type="evidence" value="ECO:0007669"/>
    <property type="project" value="InterPro"/>
</dbReference>
<feature type="domain" description="Diphtheria toxin catalytic" evidence="2">
    <location>
        <begin position="110"/>
        <end position="235"/>
    </location>
</feature>
<evidence type="ECO:0000313" key="4">
    <source>
        <dbReference type="Proteomes" id="UP000308697"/>
    </source>
</evidence>
<dbReference type="InterPro" id="IPR022406">
    <property type="entry name" value="Diphtheria_toxin_catalytic_dom"/>
</dbReference>
<dbReference type="SUPFAM" id="SSF56845">
    <property type="entry name" value="Diphtheria toxin, middle domain"/>
    <property type="match status" value="1"/>
</dbReference>
<comment type="caution">
    <text evidence="3">The sequence shown here is derived from an EMBL/GenBank/DDBJ whole genome shotgun (WGS) entry which is preliminary data.</text>
</comment>
<dbReference type="Pfam" id="PF02764">
    <property type="entry name" value="Diphtheria_T"/>
    <property type="match status" value="1"/>
</dbReference>
<feature type="region of interest" description="Disordered" evidence="1">
    <location>
        <begin position="457"/>
        <end position="538"/>
    </location>
</feature>
<keyword evidence="4" id="KW-1185">Reference proteome</keyword>